<dbReference type="EMBL" id="ML213515">
    <property type="protein sequence ID" value="TFK49502.1"/>
    <property type="molecule type" value="Genomic_DNA"/>
</dbReference>
<keyword evidence="2" id="KW-1185">Reference proteome</keyword>
<accession>A0A5C3MX87</accession>
<name>A0A5C3MX87_9AGAM</name>
<dbReference type="Proteomes" id="UP000305948">
    <property type="component" value="Unassembled WGS sequence"/>
</dbReference>
<evidence type="ECO:0000313" key="1">
    <source>
        <dbReference type="EMBL" id="TFK49502.1"/>
    </source>
</evidence>
<proteinExistence type="predicted"/>
<reference evidence="1 2" key="1">
    <citation type="journal article" date="2019" name="Nat. Ecol. Evol.">
        <title>Megaphylogeny resolves global patterns of mushroom evolution.</title>
        <authorList>
            <person name="Varga T."/>
            <person name="Krizsan K."/>
            <person name="Foldi C."/>
            <person name="Dima B."/>
            <person name="Sanchez-Garcia M."/>
            <person name="Sanchez-Ramirez S."/>
            <person name="Szollosi G.J."/>
            <person name="Szarkandi J.G."/>
            <person name="Papp V."/>
            <person name="Albert L."/>
            <person name="Andreopoulos W."/>
            <person name="Angelini C."/>
            <person name="Antonin V."/>
            <person name="Barry K.W."/>
            <person name="Bougher N.L."/>
            <person name="Buchanan P."/>
            <person name="Buyck B."/>
            <person name="Bense V."/>
            <person name="Catcheside P."/>
            <person name="Chovatia M."/>
            <person name="Cooper J."/>
            <person name="Damon W."/>
            <person name="Desjardin D."/>
            <person name="Finy P."/>
            <person name="Geml J."/>
            <person name="Haridas S."/>
            <person name="Hughes K."/>
            <person name="Justo A."/>
            <person name="Karasinski D."/>
            <person name="Kautmanova I."/>
            <person name="Kiss B."/>
            <person name="Kocsube S."/>
            <person name="Kotiranta H."/>
            <person name="LaButti K.M."/>
            <person name="Lechner B.E."/>
            <person name="Liimatainen K."/>
            <person name="Lipzen A."/>
            <person name="Lukacs Z."/>
            <person name="Mihaltcheva S."/>
            <person name="Morgado L.N."/>
            <person name="Niskanen T."/>
            <person name="Noordeloos M.E."/>
            <person name="Ohm R.A."/>
            <person name="Ortiz-Santana B."/>
            <person name="Ovrebo C."/>
            <person name="Racz N."/>
            <person name="Riley R."/>
            <person name="Savchenko A."/>
            <person name="Shiryaev A."/>
            <person name="Soop K."/>
            <person name="Spirin V."/>
            <person name="Szebenyi C."/>
            <person name="Tomsovsky M."/>
            <person name="Tulloss R.E."/>
            <person name="Uehling J."/>
            <person name="Grigoriev I.V."/>
            <person name="Vagvolgyi C."/>
            <person name="Papp T."/>
            <person name="Martin F.M."/>
            <person name="Miettinen O."/>
            <person name="Hibbett D.S."/>
            <person name="Nagy L.G."/>
        </authorList>
    </citation>
    <scope>NUCLEOTIDE SEQUENCE [LARGE SCALE GENOMIC DNA]</scope>
    <source>
        <strain evidence="1 2">OMC1185</strain>
    </source>
</reference>
<organism evidence="1 2">
    <name type="scientific">Heliocybe sulcata</name>
    <dbReference type="NCBI Taxonomy" id="5364"/>
    <lineage>
        <taxon>Eukaryota</taxon>
        <taxon>Fungi</taxon>
        <taxon>Dikarya</taxon>
        <taxon>Basidiomycota</taxon>
        <taxon>Agaricomycotina</taxon>
        <taxon>Agaricomycetes</taxon>
        <taxon>Gloeophyllales</taxon>
        <taxon>Gloeophyllaceae</taxon>
        <taxon>Heliocybe</taxon>
    </lineage>
</organism>
<evidence type="ECO:0000313" key="2">
    <source>
        <dbReference type="Proteomes" id="UP000305948"/>
    </source>
</evidence>
<protein>
    <submittedName>
        <fullName evidence="1">Uncharacterized protein</fullName>
    </submittedName>
</protein>
<gene>
    <name evidence="1" type="ORF">OE88DRAFT_1661966</name>
</gene>
<dbReference type="AlphaFoldDB" id="A0A5C3MX87"/>
<sequence>MDDKLLASLSRNAAVYEGIFERIPYAIMSTEPFDSLTPFAVSCLAESGHQYRRRIRFLGHPSNS</sequence>